<name>A0A7Z1AU09_9PSEU</name>
<dbReference type="Proteomes" id="UP000185696">
    <property type="component" value="Unassembled WGS sequence"/>
</dbReference>
<dbReference type="AlphaFoldDB" id="A0A7Z1AU09"/>
<evidence type="ECO:0000313" key="1">
    <source>
        <dbReference type="EMBL" id="OLF05046.1"/>
    </source>
</evidence>
<protein>
    <recommendedName>
        <fullName evidence="3">SH3 domain-containing protein</fullName>
    </recommendedName>
</protein>
<reference evidence="1 2" key="1">
    <citation type="submission" date="2016-12" db="EMBL/GenBank/DDBJ databases">
        <title>The draft genome sequence of Actinophytocola xinjiangensis.</title>
        <authorList>
            <person name="Wang W."/>
            <person name="Yuan L."/>
        </authorList>
    </citation>
    <scope>NUCLEOTIDE SEQUENCE [LARGE SCALE GENOMIC DNA]</scope>
    <source>
        <strain evidence="1 2">CGMCC 4.4663</strain>
    </source>
</reference>
<accession>A0A7Z1AU09</accession>
<dbReference type="OrthoDB" id="3574655at2"/>
<dbReference type="RefSeq" id="WP_075137951.1">
    <property type="nucleotide sequence ID" value="NZ_MSIF01000034.1"/>
</dbReference>
<evidence type="ECO:0008006" key="3">
    <source>
        <dbReference type="Google" id="ProtNLM"/>
    </source>
</evidence>
<dbReference type="Gene3D" id="2.30.30.40">
    <property type="entry name" value="SH3 Domains"/>
    <property type="match status" value="1"/>
</dbReference>
<dbReference type="EMBL" id="MSIF01000034">
    <property type="protein sequence ID" value="OLF05046.1"/>
    <property type="molecule type" value="Genomic_DNA"/>
</dbReference>
<gene>
    <name evidence="1" type="ORF">BLA60_38080</name>
</gene>
<comment type="caution">
    <text evidence="1">The sequence shown here is derived from an EMBL/GenBank/DDBJ whole genome shotgun (WGS) entry which is preliminary data.</text>
</comment>
<organism evidence="1 2">
    <name type="scientific">Actinophytocola xinjiangensis</name>
    <dbReference type="NCBI Taxonomy" id="485602"/>
    <lineage>
        <taxon>Bacteria</taxon>
        <taxon>Bacillati</taxon>
        <taxon>Actinomycetota</taxon>
        <taxon>Actinomycetes</taxon>
        <taxon>Pseudonocardiales</taxon>
        <taxon>Pseudonocardiaceae</taxon>
    </lineage>
</organism>
<proteinExistence type="predicted"/>
<sequence>MKFLKVKWSLKRTLIALAIGIGLWIVYVQGSEQRAADAGESGGAQPASSAAQCRVESTVDGLNVRAEPRAGANVVDQLAQGEEADADKVVENGFRKLTDDRWVSVEFLKTVEGRDCG</sequence>
<keyword evidence="2" id="KW-1185">Reference proteome</keyword>
<evidence type="ECO:0000313" key="2">
    <source>
        <dbReference type="Proteomes" id="UP000185696"/>
    </source>
</evidence>